<dbReference type="Gene3D" id="1.10.340.70">
    <property type="match status" value="1"/>
</dbReference>
<name>A0ABD2Y9R4_9GENT</name>
<protein>
    <recommendedName>
        <fullName evidence="1">Integrase zinc-binding domain-containing protein</fullName>
    </recommendedName>
</protein>
<dbReference type="EMBL" id="JBJUIK010000014">
    <property type="protein sequence ID" value="KAL3504201.1"/>
    <property type="molecule type" value="Genomic_DNA"/>
</dbReference>
<dbReference type="InterPro" id="IPR041588">
    <property type="entry name" value="Integrase_H2C2"/>
</dbReference>
<evidence type="ECO:0000313" key="2">
    <source>
        <dbReference type="EMBL" id="KAL3504201.1"/>
    </source>
</evidence>
<gene>
    <name evidence="2" type="ORF">ACH5RR_034042</name>
</gene>
<feature type="domain" description="Integrase zinc-binding" evidence="1">
    <location>
        <begin position="158"/>
        <end position="213"/>
    </location>
</feature>
<reference evidence="2 3" key="1">
    <citation type="submission" date="2024-11" db="EMBL/GenBank/DDBJ databases">
        <title>A near-complete genome assembly of Cinchona calisaya.</title>
        <authorList>
            <person name="Lian D.C."/>
            <person name="Zhao X.W."/>
            <person name="Wei L."/>
        </authorList>
    </citation>
    <scope>NUCLEOTIDE SEQUENCE [LARGE SCALE GENOMIC DNA]</scope>
    <source>
        <tissue evidence="2">Nenye</tissue>
    </source>
</reference>
<keyword evidence="3" id="KW-1185">Reference proteome</keyword>
<proteinExistence type="predicted"/>
<organism evidence="2 3">
    <name type="scientific">Cinchona calisaya</name>
    <dbReference type="NCBI Taxonomy" id="153742"/>
    <lineage>
        <taxon>Eukaryota</taxon>
        <taxon>Viridiplantae</taxon>
        <taxon>Streptophyta</taxon>
        <taxon>Embryophyta</taxon>
        <taxon>Tracheophyta</taxon>
        <taxon>Spermatophyta</taxon>
        <taxon>Magnoliopsida</taxon>
        <taxon>eudicotyledons</taxon>
        <taxon>Gunneridae</taxon>
        <taxon>Pentapetalae</taxon>
        <taxon>asterids</taxon>
        <taxon>lamiids</taxon>
        <taxon>Gentianales</taxon>
        <taxon>Rubiaceae</taxon>
        <taxon>Cinchonoideae</taxon>
        <taxon>Cinchoneae</taxon>
        <taxon>Cinchona</taxon>
    </lineage>
</organism>
<evidence type="ECO:0000259" key="1">
    <source>
        <dbReference type="Pfam" id="PF17921"/>
    </source>
</evidence>
<dbReference type="AlphaFoldDB" id="A0ABD2Y9R4"/>
<accession>A0ABD2Y9R4</accession>
<sequence length="229" mass="26802">MVIFHPHLELLDSLVSEQLILGSHGRRDTITRLEENEESFKNMMNDHQERTKKEMSELRGMIMEMGLQVLQQRARIGFPLQRNGQENVATDALSRVGREENHVTFQAIATCQSNFLNDIQQTWRTDPQLATLIQEKELDPMSHHHYSWEKMILKRKGKLRNKLLDFYYASAIGGHLGVHVTYQRISYLVYWKGLHSIFKQFIKACDICQRNKYETLASPGLLQPFYIPE</sequence>
<dbReference type="Pfam" id="PF17921">
    <property type="entry name" value="Integrase_H2C2"/>
    <property type="match status" value="1"/>
</dbReference>
<dbReference type="Proteomes" id="UP001630127">
    <property type="component" value="Unassembled WGS sequence"/>
</dbReference>
<comment type="caution">
    <text evidence="2">The sequence shown here is derived from an EMBL/GenBank/DDBJ whole genome shotgun (WGS) entry which is preliminary data.</text>
</comment>
<evidence type="ECO:0000313" key="3">
    <source>
        <dbReference type="Proteomes" id="UP001630127"/>
    </source>
</evidence>